<evidence type="ECO:0000256" key="2">
    <source>
        <dbReference type="ARBA" id="ARBA00023002"/>
    </source>
</evidence>
<dbReference type="PANTHER" id="PTHR42901">
    <property type="entry name" value="ALCOHOL DEHYDROGENASE"/>
    <property type="match status" value="1"/>
</dbReference>
<dbReference type="GO" id="GO:0016616">
    <property type="term" value="F:oxidoreductase activity, acting on the CH-OH group of donors, NAD or NADP as acceptor"/>
    <property type="evidence" value="ECO:0007669"/>
    <property type="project" value="UniProtKB-ARBA"/>
</dbReference>
<dbReference type="InterPro" id="IPR036291">
    <property type="entry name" value="NAD(P)-bd_dom_sf"/>
</dbReference>
<accession>A0A1C6RBJ2</accession>
<reference evidence="4" key="1">
    <citation type="submission" date="2016-06" db="EMBL/GenBank/DDBJ databases">
        <authorList>
            <person name="Varghese N."/>
        </authorList>
    </citation>
    <scope>NUCLEOTIDE SEQUENCE [LARGE SCALE GENOMIC DNA]</scope>
    <source>
        <strain evidence="4">DSM 46123</strain>
    </source>
</reference>
<dbReference type="Pfam" id="PF00106">
    <property type="entry name" value="adh_short"/>
    <property type="match status" value="1"/>
</dbReference>
<dbReference type="InterPro" id="IPR002347">
    <property type="entry name" value="SDR_fam"/>
</dbReference>
<evidence type="ECO:0000313" key="4">
    <source>
        <dbReference type="Proteomes" id="UP000198906"/>
    </source>
</evidence>
<protein>
    <submittedName>
        <fullName evidence="3">NADP-dependent 3-hydroxy acid dehydrogenase YdfG</fullName>
    </submittedName>
</protein>
<dbReference type="Gene3D" id="3.40.50.720">
    <property type="entry name" value="NAD(P)-binding Rossmann-like Domain"/>
    <property type="match status" value="1"/>
</dbReference>
<dbReference type="SUPFAM" id="SSF51735">
    <property type="entry name" value="NAD(P)-binding Rossmann-fold domains"/>
    <property type="match status" value="1"/>
</dbReference>
<sequence>MTDLIGDGGHPDTAGRIRAARGARRIGDDNGLMTPVAIVTGASSGIGAATARRLATEGFHVLAAARRTDRLADLVADIAAAGGSATAVACDVTSDESVAGLASAAERGPGPVTLLVNNAGGARGLDPVESGSVGDWQWMYDVNVLGTLRVTQAVLPALESSGGGTIVIVSSTAGLGVYEGGGGYTAAKHAQTAVAGTLRLELCGRPIRVIEIDPGMVRTDEFSLVRFDGDTERAAAVYAGVAEPLVAEDVADCIAWCATRPRHVNVDRLVVRPLAQAAQHKVHRVV</sequence>
<evidence type="ECO:0000313" key="3">
    <source>
        <dbReference type="EMBL" id="SCL14352.1"/>
    </source>
</evidence>
<dbReference type="PRINTS" id="PR00081">
    <property type="entry name" value="GDHRDH"/>
</dbReference>
<dbReference type="EMBL" id="FMHU01000001">
    <property type="protein sequence ID" value="SCL14352.1"/>
    <property type="molecule type" value="Genomic_DNA"/>
</dbReference>
<gene>
    <name evidence="3" type="ORF">GA0074694_0727</name>
</gene>
<dbReference type="AlphaFoldDB" id="A0A1C6RBJ2"/>
<dbReference type="STRING" id="47866.GA0074694_0727"/>
<name>A0A1C6RBJ2_9ACTN</name>
<dbReference type="PANTHER" id="PTHR42901:SF1">
    <property type="entry name" value="ALCOHOL DEHYDROGENASE"/>
    <property type="match status" value="1"/>
</dbReference>
<keyword evidence="2" id="KW-0560">Oxidoreductase</keyword>
<organism evidence="3 4">
    <name type="scientific">Micromonospora inyonensis</name>
    <dbReference type="NCBI Taxonomy" id="47866"/>
    <lineage>
        <taxon>Bacteria</taxon>
        <taxon>Bacillati</taxon>
        <taxon>Actinomycetota</taxon>
        <taxon>Actinomycetes</taxon>
        <taxon>Micromonosporales</taxon>
        <taxon>Micromonosporaceae</taxon>
        <taxon>Micromonospora</taxon>
    </lineage>
</organism>
<proteinExistence type="inferred from homology"/>
<keyword evidence="4" id="KW-1185">Reference proteome</keyword>
<evidence type="ECO:0000256" key="1">
    <source>
        <dbReference type="ARBA" id="ARBA00006484"/>
    </source>
</evidence>
<dbReference type="Proteomes" id="UP000198906">
    <property type="component" value="Unassembled WGS sequence"/>
</dbReference>
<comment type="similarity">
    <text evidence="1">Belongs to the short-chain dehydrogenases/reductases (SDR) family.</text>
</comment>
<dbReference type="FunFam" id="3.40.50.720:FF:000047">
    <property type="entry name" value="NADP-dependent L-serine/L-allo-threonine dehydrogenase"/>
    <property type="match status" value="1"/>
</dbReference>